<dbReference type="GeneID" id="54586068"/>
<dbReference type="GO" id="GO:0016579">
    <property type="term" value="P:protein deubiquitination"/>
    <property type="evidence" value="ECO:0007669"/>
    <property type="project" value="InterPro"/>
</dbReference>
<evidence type="ECO:0000259" key="1">
    <source>
        <dbReference type="PROSITE" id="PS50235"/>
    </source>
</evidence>
<dbReference type="GO" id="GO:0004843">
    <property type="term" value="F:cysteine-type deubiquitinase activity"/>
    <property type="evidence" value="ECO:0007669"/>
    <property type="project" value="InterPro"/>
</dbReference>
<evidence type="ECO:0000313" key="2">
    <source>
        <dbReference type="EMBL" id="KAF2255131.1"/>
    </source>
</evidence>
<dbReference type="InterPro" id="IPR001394">
    <property type="entry name" value="Peptidase_C19_UCH"/>
</dbReference>
<dbReference type="PROSITE" id="PS50235">
    <property type="entry name" value="USP_3"/>
    <property type="match status" value="1"/>
</dbReference>
<dbReference type="RefSeq" id="XP_033690135.1">
    <property type="nucleotide sequence ID" value="XM_033832738.1"/>
</dbReference>
<gene>
    <name evidence="2" type="ORF">BU26DRAFT_559753</name>
</gene>
<keyword evidence="3" id="KW-1185">Reference proteome</keyword>
<dbReference type="AlphaFoldDB" id="A0A6A6IX72"/>
<reference evidence="2" key="1">
    <citation type="journal article" date="2020" name="Stud. Mycol.">
        <title>101 Dothideomycetes genomes: a test case for predicting lifestyles and emergence of pathogens.</title>
        <authorList>
            <person name="Haridas S."/>
            <person name="Albert R."/>
            <person name="Binder M."/>
            <person name="Bloem J."/>
            <person name="Labutti K."/>
            <person name="Salamov A."/>
            <person name="Andreopoulos B."/>
            <person name="Baker S."/>
            <person name="Barry K."/>
            <person name="Bills G."/>
            <person name="Bluhm B."/>
            <person name="Cannon C."/>
            <person name="Castanera R."/>
            <person name="Culley D."/>
            <person name="Daum C."/>
            <person name="Ezra D."/>
            <person name="Gonzalez J."/>
            <person name="Henrissat B."/>
            <person name="Kuo A."/>
            <person name="Liang C."/>
            <person name="Lipzen A."/>
            <person name="Lutzoni F."/>
            <person name="Magnuson J."/>
            <person name="Mondo S."/>
            <person name="Nolan M."/>
            <person name="Ohm R."/>
            <person name="Pangilinan J."/>
            <person name="Park H.-J."/>
            <person name="Ramirez L."/>
            <person name="Alfaro M."/>
            <person name="Sun H."/>
            <person name="Tritt A."/>
            <person name="Yoshinaga Y."/>
            <person name="Zwiers L.-H."/>
            <person name="Turgeon B."/>
            <person name="Goodwin S."/>
            <person name="Spatafora J."/>
            <person name="Crous P."/>
            <person name="Grigoriev I."/>
        </authorList>
    </citation>
    <scope>NUCLEOTIDE SEQUENCE</scope>
    <source>
        <strain evidence="2">CBS 122368</strain>
    </source>
</reference>
<accession>A0A6A6IX72</accession>
<dbReference type="EMBL" id="ML987190">
    <property type="protein sequence ID" value="KAF2255131.1"/>
    <property type="molecule type" value="Genomic_DNA"/>
</dbReference>
<dbReference type="Proteomes" id="UP000800094">
    <property type="component" value="Unassembled WGS sequence"/>
</dbReference>
<name>A0A6A6IX72_9PLEO</name>
<organism evidence="2 3">
    <name type="scientific">Trematosphaeria pertusa</name>
    <dbReference type="NCBI Taxonomy" id="390896"/>
    <lineage>
        <taxon>Eukaryota</taxon>
        <taxon>Fungi</taxon>
        <taxon>Dikarya</taxon>
        <taxon>Ascomycota</taxon>
        <taxon>Pezizomycotina</taxon>
        <taxon>Dothideomycetes</taxon>
        <taxon>Pleosporomycetidae</taxon>
        <taxon>Pleosporales</taxon>
        <taxon>Massarineae</taxon>
        <taxon>Trematosphaeriaceae</taxon>
        <taxon>Trematosphaeria</taxon>
    </lineage>
</organism>
<evidence type="ECO:0000313" key="3">
    <source>
        <dbReference type="Proteomes" id="UP000800094"/>
    </source>
</evidence>
<dbReference type="CDD" id="cd02257">
    <property type="entry name" value="Peptidase_C19"/>
    <property type="match status" value="1"/>
</dbReference>
<dbReference type="Gene3D" id="3.90.70.10">
    <property type="entry name" value="Cysteine proteinases"/>
    <property type="match status" value="1"/>
</dbReference>
<proteinExistence type="predicted"/>
<dbReference type="InterPro" id="IPR038765">
    <property type="entry name" value="Papain-like_cys_pep_sf"/>
</dbReference>
<feature type="domain" description="USP" evidence="1">
    <location>
        <begin position="14"/>
        <end position="371"/>
    </location>
</feature>
<protein>
    <submittedName>
        <fullName evidence="2">Cysteine proteinase</fullName>
    </submittedName>
</protein>
<sequence length="374" mass="41736">MPDESAKSGRTHPRGLMKKDKDFSFSNAVLQALATALNPTWLVKELGDDYIGPRFPIEHSWSASKMDRTIQKAITTKEGQRSLNPVAELLYVLECMQVEEDGSFECVNPYPLQIMLSLGSCEAGGSVPENPFEWLCKILDLISCHYPRDVTPITEESRHVLVNSLFRISMEYATTCMGSMCKGHATDRGQRSSWTLPIDVPFKDPSSSSPMSITSCLKRYYEKIESKEARACEKCGDRMSNQERWTGFTQLPDTLIVEFRYAEPRRSARKAGGSSNTAEQGVNVDVTLDGVLHLREFSKSSIESVVYGLQTIVKSREKGGKGGHYQAFTKTNDGQWWKCDEQVVTKSTLVNAYSSAALDGGRAHLAFYARVLPQ</sequence>
<dbReference type="InterPro" id="IPR028889">
    <property type="entry name" value="USP"/>
</dbReference>
<dbReference type="OrthoDB" id="289038at2759"/>
<dbReference type="SUPFAM" id="SSF54001">
    <property type="entry name" value="Cysteine proteinases"/>
    <property type="match status" value="1"/>
</dbReference>
<dbReference type="Pfam" id="PF00443">
    <property type="entry name" value="UCH"/>
    <property type="match status" value="1"/>
</dbReference>